<name>A0ACC1QFT6_9HYPO</name>
<comment type="caution">
    <text evidence="1">The sequence shown here is derived from an EMBL/GenBank/DDBJ whole genome shotgun (WGS) entry which is preliminary data.</text>
</comment>
<reference evidence="1" key="1">
    <citation type="submission" date="2022-07" db="EMBL/GenBank/DDBJ databases">
        <title>Genome Sequence of Lecanicillium saksenae.</title>
        <authorList>
            <person name="Buettner E."/>
        </authorList>
    </citation>
    <scope>NUCLEOTIDE SEQUENCE</scope>
    <source>
        <strain evidence="1">VT-O1</strain>
    </source>
</reference>
<dbReference type="Proteomes" id="UP001148737">
    <property type="component" value="Unassembled WGS sequence"/>
</dbReference>
<sequence>MFKILLVVARDFSRTGADRDAEPDLAQFPLMNVQKKLRSRMLLEVVRPGCVEDLGDHLRTRAMQGVIFNLVHFDLHGQVLPDEYGVPTPWLLFAKRTYATQSNGYHLPQTRLARASEVANLLVENQVENVVLNACLSAYNHSTSLTNLSHLFLQRGIQNISAMWFYVHWKTVETYLDTFYYQLLRKGVDFHVAAQQGREAVRNIPTYRSGRPCKDDFLCVNYARHAHRTDSMTRDPSPTPSNKSHSSSTSNTSSKSFMSGGWKPSTPRLGDALIVGDEPVIRMKLHLLELEYKLTTFRIIYASDLHREKSDLSETIDRMVNMWMSTNMIDDVYYYRAKDFARKSLPGFVPPYKDKKSRASSGGYLQLLFPKPVKALRSTLHIIREVDDVVDPGWRADDATNAKNEERRIAAQEGLQRFARNLHTEASSYCIFLGSQDAQWFRRFLQHLHGAWWLHMQWGLTVPSRSPIPRGSKSRRNDSIDSQNSYQDQALETKIEDSVTCLDQHLVQVHHRNRNAQAPRRPVPKHQLVHFPHRRQPLPPAILVHALVRLGEPALRPKDVRVRAEHGVELRAPRVEPDKRPAGNVSAVGQVEHPVTEMVTGVDLVEWQFRIAAGEKLPLDQAQVEEQMAQRGAAIEARVYAENPEKGFMPDSGKLVHAVLAESLKGDEDVRLDWGFGSGSVVSEAYDGMIAKLIVRGETRETAIAKLAAALRKFEIVGLSTNVEFLKRLCESPAFIEGDVETGFIEKWRDELFKPRHIKGEVFAQAALGVLSFQANEPGPHGLSLGFGAANATSERKLAFKVLDGYSANEGEVVEASVAQTGHDLYTISISRKGQETPEVFTNVSAQRSTEDAVTKVNSLFSHERVHSTVVPQENGNDTKVTIFQHGVKTELSLLPPQWYEKALGLKEIAASVAAPMPCKILKNEVVEGQTVKKGTPLVVIESMKMETVIRSPQDGVIKKLAHKEGDICKAGTILVLFEEEPKADE</sequence>
<organism evidence="1 2">
    <name type="scientific">Lecanicillium saksenae</name>
    <dbReference type="NCBI Taxonomy" id="468837"/>
    <lineage>
        <taxon>Eukaryota</taxon>
        <taxon>Fungi</taxon>
        <taxon>Dikarya</taxon>
        <taxon>Ascomycota</taxon>
        <taxon>Pezizomycotina</taxon>
        <taxon>Sordariomycetes</taxon>
        <taxon>Hypocreomycetidae</taxon>
        <taxon>Hypocreales</taxon>
        <taxon>Cordycipitaceae</taxon>
        <taxon>Lecanicillium</taxon>
    </lineage>
</organism>
<proteinExistence type="predicted"/>
<evidence type="ECO:0000313" key="1">
    <source>
        <dbReference type="EMBL" id="KAJ3474001.1"/>
    </source>
</evidence>
<protein>
    <submittedName>
        <fullName evidence="1">Uncharacterized protein</fullName>
    </submittedName>
</protein>
<accession>A0ACC1QFT6</accession>
<dbReference type="EMBL" id="JANAKD010002299">
    <property type="protein sequence ID" value="KAJ3474001.1"/>
    <property type="molecule type" value="Genomic_DNA"/>
</dbReference>
<keyword evidence="2" id="KW-1185">Reference proteome</keyword>
<gene>
    <name evidence="1" type="ORF">NLG97_g10038</name>
</gene>
<evidence type="ECO:0000313" key="2">
    <source>
        <dbReference type="Proteomes" id="UP001148737"/>
    </source>
</evidence>